<dbReference type="OMA" id="YWHDMEF"/>
<evidence type="ECO:0000313" key="5">
    <source>
        <dbReference type="EMBL" id="SPQ98531.1"/>
    </source>
</evidence>
<dbReference type="InterPro" id="IPR014710">
    <property type="entry name" value="RmlC-like_jellyroll"/>
</dbReference>
<dbReference type="PANTHER" id="PTHR12461:SF99">
    <property type="entry name" value="BIFUNCTIONAL PEPTIDASE AND (3S)-LYSYL HYDROXYLASE JMJD7"/>
    <property type="match status" value="1"/>
</dbReference>
<dbReference type="PROSITE" id="PS51184">
    <property type="entry name" value="JMJC"/>
    <property type="match status" value="1"/>
</dbReference>
<keyword evidence="1" id="KW-0479">Metal-binding</keyword>
<organism evidence="4 6">
    <name type="scientific">Plasmodiophora brassicae</name>
    <name type="common">Clubroot disease agent</name>
    <dbReference type="NCBI Taxonomy" id="37360"/>
    <lineage>
        <taxon>Eukaryota</taxon>
        <taxon>Sar</taxon>
        <taxon>Rhizaria</taxon>
        <taxon>Endomyxa</taxon>
        <taxon>Phytomyxea</taxon>
        <taxon>Plasmodiophorida</taxon>
        <taxon>Plasmodiophoridae</taxon>
        <taxon>Plasmodiophora</taxon>
    </lineage>
</organism>
<sequence length="320" mass="36171">MPTLAKVSARVTSQLAAAWVAMAQEARDLWVPRRVPAVDAFEVTPLEFHRRYVGPNTPALIRGGCRHWPAIRKWTNAFLVERMATSPVSVALTPDGRGDCLVDGRYVSPYEEQMSLERFFHVLTDPGSNAIPYIQKQCDSLHEEFGRLCDDVPELGIGRDLFTHLDAANVWIGDSRAYSAVHSDAYENLLCVVAGVKHVTLFPPTDLPFLYQRQYARGQYARDSSGEFRIEDCGENVVWVSVDPPDVSLDEFPLYEHASPIEVAVEAGDVLYLPSLWYHRVGQTPDAEGRCIAVNFWYDMQYDSRYTWMRFQESFAGAGR</sequence>
<dbReference type="PANTHER" id="PTHR12461">
    <property type="entry name" value="HYPOXIA-INDUCIBLE FACTOR 1 ALPHA INHIBITOR-RELATED"/>
    <property type="match status" value="1"/>
</dbReference>
<protein>
    <recommendedName>
        <fullName evidence="8">JmjC domain-containing protein</fullName>
    </recommendedName>
</protein>
<dbReference type="Proteomes" id="UP000290189">
    <property type="component" value="Unassembled WGS sequence"/>
</dbReference>
<feature type="domain" description="Fe2OG dioxygenase" evidence="3">
    <location>
        <begin position="161"/>
        <end position="300"/>
    </location>
</feature>
<dbReference type="InterPro" id="IPR041667">
    <property type="entry name" value="Cupin_8"/>
</dbReference>
<reference evidence="5 7" key="2">
    <citation type="submission" date="2018-03" db="EMBL/GenBank/DDBJ databases">
        <authorList>
            <person name="Fogelqvist J."/>
        </authorList>
    </citation>
    <scope>NUCLEOTIDE SEQUENCE [LARGE SCALE GENOMIC DNA]</scope>
</reference>
<keyword evidence="1" id="KW-0408">Iron</keyword>
<evidence type="ECO:0000313" key="4">
    <source>
        <dbReference type="EMBL" id="CEP01723.1"/>
    </source>
</evidence>
<dbReference type="STRING" id="37360.A0A0G4J275"/>
<dbReference type="InterPro" id="IPR003347">
    <property type="entry name" value="JmjC_dom"/>
</dbReference>
<dbReference type="GO" id="GO:0046872">
    <property type="term" value="F:metal ion binding"/>
    <property type="evidence" value="ECO:0007669"/>
    <property type="project" value="UniProtKB-KW"/>
</dbReference>
<dbReference type="EMBL" id="OVEO01000010">
    <property type="protein sequence ID" value="SPQ98531.1"/>
    <property type="molecule type" value="Genomic_DNA"/>
</dbReference>
<evidence type="ECO:0000259" key="2">
    <source>
        <dbReference type="PROSITE" id="PS51184"/>
    </source>
</evidence>
<dbReference type="PROSITE" id="PS51471">
    <property type="entry name" value="FE2OG_OXY"/>
    <property type="match status" value="1"/>
</dbReference>
<comment type="similarity">
    <text evidence="1">Belongs to the iron/ascorbate-dependent oxidoreductase family.</text>
</comment>
<dbReference type="Proteomes" id="UP000039324">
    <property type="component" value="Unassembled WGS sequence"/>
</dbReference>
<reference evidence="4 6" key="1">
    <citation type="submission" date="2015-02" db="EMBL/GenBank/DDBJ databases">
        <authorList>
            <person name="Chooi Y.-H."/>
        </authorList>
    </citation>
    <scope>NUCLEOTIDE SEQUENCE [LARGE SCALE GENOMIC DNA]</scope>
    <source>
        <strain evidence="4">E3</strain>
    </source>
</reference>
<evidence type="ECO:0000259" key="3">
    <source>
        <dbReference type="PROSITE" id="PS51471"/>
    </source>
</evidence>
<dbReference type="SMART" id="SM00558">
    <property type="entry name" value="JmjC"/>
    <property type="match status" value="1"/>
</dbReference>
<evidence type="ECO:0008006" key="8">
    <source>
        <dbReference type="Google" id="ProtNLM"/>
    </source>
</evidence>
<dbReference type="AlphaFoldDB" id="A0A0G4J275"/>
<name>A0A0G4J275_PLABS</name>
<keyword evidence="1" id="KW-0560">Oxidoreductase</keyword>
<dbReference type="Gene3D" id="2.60.120.10">
    <property type="entry name" value="Jelly Rolls"/>
    <property type="match status" value="1"/>
</dbReference>
<dbReference type="GO" id="GO:0016491">
    <property type="term" value="F:oxidoreductase activity"/>
    <property type="evidence" value="ECO:0007669"/>
    <property type="project" value="UniProtKB-KW"/>
</dbReference>
<feature type="domain" description="JmjC" evidence="2">
    <location>
        <begin position="141"/>
        <end position="313"/>
    </location>
</feature>
<dbReference type="Pfam" id="PF13621">
    <property type="entry name" value="Cupin_8"/>
    <property type="match status" value="1"/>
</dbReference>
<proteinExistence type="inferred from homology"/>
<keyword evidence="6" id="KW-1185">Reference proteome</keyword>
<accession>A0A0G4J275</accession>
<evidence type="ECO:0000313" key="6">
    <source>
        <dbReference type="Proteomes" id="UP000039324"/>
    </source>
</evidence>
<geneLocation type="mitochondrion" evidence="5"/>
<dbReference type="SUPFAM" id="SSF51197">
    <property type="entry name" value="Clavaminate synthase-like"/>
    <property type="match status" value="1"/>
</dbReference>
<gene>
    <name evidence="4" type="ORF">PBRA_008665</name>
    <name evidence="5" type="ORF">PLBR_LOCUS5746</name>
</gene>
<dbReference type="InterPro" id="IPR005123">
    <property type="entry name" value="Oxoglu/Fe-dep_dioxygenase_dom"/>
</dbReference>
<evidence type="ECO:0000256" key="1">
    <source>
        <dbReference type="RuleBase" id="RU003682"/>
    </source>
</evidence>
<dbReference type="EMBL" id="CDSF01000116">
    <property type="protein sequence ID" value="CEP01723.1"/>
    <property type="molecule type" value="Genomic_DNA"/>
</dbReference>
<keyword evidence="5" id="KW-0496">Mitochondrion</keyword>
<dbReference type="OrthoDB" id="415358at2759"/>
<evidence type="ECO:0000313" key="7">
    <source>
        <dbReference type="Proteomes" id="UP000290189"/>
    </source>
</evidence>